<dbReference type="PANTHER" id="PTHR45980">
    <property type="match status" value="1"/>
</dbReference>
<dbReference type="NCBIfam" id="NF033740">
    <property type="entry name" value="MarP_fam_protase"/>
    <property type="match status" value="1"/>
</dbReference>
<keyword evidence="4 5" id="KW-0472">Membrane</keyword>
<dbReference type="Pfam" id="PF02674">
    <property type="entry name" value="Colicin_V"/>
    <property type="match status" value="1"/>
</dbReference>
<dbReference type="SUPFAM" id="SSF50494">
    <property type="entry name" value="Trypsin-like serine proteases"/>
    <property type="match status" value="1"/>
</dbReference>
<dbReference type="EMBL" id="VFMO01000001">
    <property type="protein sequence ID" value="TQJ13039.1"/>
    <property type="molecule type" value="Genomic_DNA"/>
</dbReference>
<feature type="transmembrane region" description="Helical" evidence="5">
    <location>
        <begin position="29"/>
        <end position="51"/>
    </location>
</feature>
<feature type="transmembrane region" description="Helical" evidence="5">
    <location>
        <begin position="63"/>
        <end position="83"/>
    </location>
</feature>
<evidence type="ECO:0000313" key="7">
    <source>
        <dbReference type="Proteomes" id="UP000320806"/>
    </source>
</evidence>
<dbReference type="GO" id="GO:0016020">
    <property type="term" value="C:membrane"/>
    <property type="evidence" value="ECO:0007669"/>
    <property type="project" value="UniProtKB-SubCell"/>
</dbReference>
<sequence length="396" mass="40711">MTAGTLDVFLVIMLSCYAFVGWQRGGITGILGLVGLILGGMIGFLLAPHIVSLATLTPTHQALTSAFIIIVAALVGQVSVATVGERLRSRQRVRAVRVADSIAGAVVAVVSVAVGVWLVTGAARTLVPERASNAIADSQVFSGLDAAMPSGADRWSASLRNELDRSGFPRVFEQAVEPDVPDAPADPGVARSDAVERASRSIVKIATAPTECGGQYGGSGWVQAPGRVVTNAHVVAGSGPVSVQVRGEGERLRATVVMFDPRADLAVLDVPDLKAPALPMTSTPLRPNTDAVIAGYPGGGPYRMISAKVSTPLQARGHDIYGQPGVDRSVYAVNAPVRPGNSGGPMLTADGRVAGTVFARSKNAGDTGYVLTNQMLTSRLGSVGSSSVPTGACAIR</sequence>
<dbReference type="InterPro" id="IPR043504">
    <property type="entry name" value="Peptidase_S1_PA_chymotrypsin"/>
</dbReference>
<dbReference type="PRINTS" id="PR00834">
    <property type="entry name" value="PROTEASES2C"/>
</dbReference>
<accession>A0A542ECH9</accession>
<dbReference type="Pfam" id="PF13365">
    <property type="entry name" value="Trypsin_2"/>
    <property type="match status" value="1"/>
</dbReference>
<evidence type="ECO:0000256" key="1">
    <source>
        <dbReference type="ARBA" id="ARBA00004141"/>
    </source>
</evidence>
<feature type="transmembrane region" description="Helical" evidence="5">
    <location>
        <begin position="6"/>
        <end position="22"/>
    </location>
</feature>
<gene>
    <name evidence="6" type="ORF">FB459_0428</name>
</gene>
<reference evidence="6 7" key="1">
    <citation type="submission" date="2019-06" db="EMBL/GenBank/DDBJ databases">
        <title>Sequencing the genomes of 1000 actinobacteria strains.</title>
        <authorList>
            <person name="Klenk H.-P."/>
        </authorList>
    </citation>
    <scope>NUCLEOTIDE SEQUENCE [LARGE SCALE GENOMIC DNA]</scope>
    <source>
        <strain evidence="6 7">DSM 19828</strain>
    </source>
</reference>
<dbReference type="InterPro" id="IPR009003">
    <property type="entry name" value="Peptidase_S1_PA"/>
</dbReference>
<dbReference type="OrthoDB" id="9766361at2"/>
<dbReference type="GO" id="GO:0006508">
    <property type="term" value="P:proteolysis"/>
    <property type="evidence" value="ECO:0007669"/>
    <property type="project" value="InterPro"/>
</dbReference>
<keyword evidence="7" id="KW-1185">Reference proteome</keyword>
<evidence type="ECO:0000313" key="6">
    <source>
        <dbReference type="EMBL" id="TQJ13039.1"/>
    </source>
</evidence>
<protein>
    <submittedName>
        <fullName evidence="6">Colicin V production protein</fullName>
    </submittedName>
</protein>
<dbReference type="Gene3D" id="2.40.10.10">
    <property type="entry name" value="Trypsin-like serine proteases"/>
    <property type="match status" value="2"/>
</dbReference>
<dbReference type="GO" id="GO:0004252">
    <property type="term" value="F:serine-type endopeptidase activity"/>
    <property type="evidence" value="ECO:0007669"/>
    <property type="project" value="InterPro"/>
</dbReference>
<proteinExistence type="predicted"/>
<dbReference type="RefSeq" id="WP_141927292.1">
    <property type="nucleotide sequence ID" value="NZ_BAABCI010000039.1"/>
</dbReference>
<keyword evidence="3 5" id="KW-1133">Transmembrane helix</keyword>
<dbReference type="InterPro" id="IPR001940">
    <property type="entry name" value="Peptidase_S1C"/>
</dbReference>
<name>A0A542ECH9_9MICO</name>
<dbReference type="PANTHER" id="PTHR45980:SF9">
    <property type="entry name" value="PROTEASE DO-LIKE 10, MITOCHONDRIAL-RELATED"/>
    <property type="match status" value="1"/>
</dbReference>
<dbReference type="InterPro" id="IPR047680">
    <property type="entry name" value="MarP-like"/>
</dbReference>
<evidence type="ECO:0000256" key="3">
    <source>
        <dbReference type="ARBA" id="ARBA00022989"/>
    </source>
</evidence>
<evidence type="ECO:0000256" key="2">
    <source>
        <dbReference type="ARBA" id="ARBA00022692"/>
    </source>
</evidence>
<organism evidence="6 7">
    <name type="scientific">Yimella lutea</name>
    <dbReference type="NCBI Taxonomy" id="587872"/>
    <lineage>
        <taxon>Bacteria</taxon>
        <taxon>Bacillati</taxon>
        <taxon>Actinomycetota</taxon>
        <taxon>Actinomycetes</taxon>
        <taxon>Micrococcales</taxon>
        <taxon>Dermacoccaceae</taxon>
        <taxon>Yimella</taxon>
    </lineage>
</organism>
<keyword evidence="2 5" id="KW-0812">Transmembrane</keyword>
<feature type="transmembrane region" description="Helical" evidence="5">
    <location>
        <begin position="95"/>
        <end position="119"/>
    </location>
</feature>
<dbReference type="Proteomes" id="UP000320806">
    <property type="component" value="Unassembled WGS sequence"/>
</dbReference>
<evidence type="ECO:0000256" key="5">
    <source>
        <dbReference type="SAM" id="Phobius"/>
    </source>
</evidence>
<comment type="subcellular location">
    <subcellularLocation>
        <location evidence="1">Membrane</location>
        <topology evidence="1">Multi-pass membrane protein</topology>
    </subcellularLocation>
</comment>
<dbReference type="GO" id="GO:0009403">
    <property type="term" value="P:toxin biosynthetic process"/>
    <property type="evidence" value="ECO:0007669"/>
    <property type="project" value="InterPro"/>
</dbReference>
<dbReference type="InterPro" id="IPR003825">
    <property type="entry name" value="Colicin-V_CvpA"/>
</dbReference>
<evidence type="ECO:0000256" key="4">
    <source>
        <dbReference type="ARBA" id="ARBA00023136"/>
    </source>
</evidence>
<comment type="caution">
    <text evidence="6">The sequence shown here is derived from an EMBL/GenBank/DDBJ whole genome shotgun (WGS) entry which is preliminary data.</text>
</comment>
<dbReference type="AlphaFoldDB" id="A0A542ECH9"/>